<dbReference type="RefSeq" id="WP_091814946.1">
    <property type="nucleotide sequence ID" value="NZ_FOCW01000001.1"/>
</dbReference>
<protein>
    <recommendedName>
        <fullName evidence="5">Ribosome maturation factor RimM</fullName>
    </recommendedName>
</protein>
<dbReference type="GO" id="GO:0006364">
    <property type="term" value="P:rRNA processing"/>
    <property type="evidence" value="ECO:0007669"/>
    <property type="project" value="UniProtKB-UniRule"/>
</dbReference>
<dbReference type="Pfam" id="PF01782">
    <property type="entry name" value="RimM"/>
    <property type="match status" value="1"/>
</dbReference>
<dbReference type="NCBIfam" id="TIGR02273">
    <property type="entry name" value="16S_RimM"/>
    <property type="match status" value="1"/>
</dbReference>
<dbReference type="InterPro" id="IPR011961">
    <property type="entry name" value="RimM"/>
</dbReference>
<proteinExistence type="inferred from homology"/>
<dbReference type="InterPro" id="IPR036976">
    <property type="entry name" value="RimM_N_sf"/>
</dbReference>
<dbReference type="EMBL" id="FOCW01000001">
    <property type="protein sequence ID" value="SEN34559.1"/>
    <property type="molecule type" value="Genomic_DNA"/>
</dbReference>
<dbReference type="InterPro" id="IPR002676">
    <property type="entry name" value="RimM_N"/>
</dbReference>
<dbReference type="GO" id="GO:0043022">
    <property type="term" value="F:ribosome binding"/>
    <property type="evidence" value="ECO:0007669"/>
    <property type="project" value="InterPro"/>
</dbReference>
<feature type="domain" description="RimM N-terminal" evidence="6">
    <location>
        <begin position="21"/>
        <end position="108"/>
    </location>
</feature>
<dbReference type="Gene3D" id="2.40.30.60">
    <property type="entry name" value="RimM"/>
    <property type="match status" value="1"/>
</dbReference>
<evidence type="ECO:0000259" key="7">
    <source>
        <dbReference type="Pfam" id="PF24986"/>
    </source>
</evidence>
<comment type="function">
    <text evidence="5">An accessory protein needed during the final step in the assembly of 30S ribosomal subunit, possibly for assembly of the head region. Essential for efficient processing of 16S rRNA. May be needed both before and after RbfA during the maturation of 16S rRNA. It has affinity for free ribosomal 30S subunits but not for 70S ribosomes.</text>
</comment>
<keyword evidence="1 5" id="KW-0963">Cytoplasm</keyword>
<dbReference type="PANTHER" id="PTHR33692:SF1">
    <property type="entry name" value="RIBOSOME MATURATION FACTOR RIMM"/>
    <property type="match status" value="1"/>
</dbReference>
<evidence type="ECO:0000313" key="8">
    <source>
        <dbReference type="EMBL" id="SEN34559.1"/>
    </source>
</evidence>
<dbReference type="GO" id="GO:0042274">
    <property type="term" value="P:ribosomal small subunit biogenesis"/>
    <property type="evidence" value="ECO:0007669"/>
    <property type="project" value="UniProtKB-UniRule"/>
</dbReference>
<dbReference type="Gene3D" id="2.30.30.240">
    <property type="entry name" value="PRC-barrel domain"/>
    <property type="match status" value="1"/>
</dbReference>
<gene>
    <name evidence="5" type="primary">rimM</name>
    <name evidence="8" type="ORF">SAMN02745977_01163</name>
</gene>
<dbReference type="GO" id="GO:0005737">
    <property type="term" value="C:cytoplasm"/>
    <property type="evidence" value="ECO:0007669"/>
    <property type="project" value="UniProtKB-SubCell"/>
</dbReference>
<evidence type="ECO:0000313" key="9">
    <source>
        <dbReference type="Proteomes" id="UP000199531"/>
    </source>
</evidence>
<comment type="domain">
    <text evidence="5">The PRC barrel domain binds ribosomal protein uS19.</text>
</comment>
<dbReference type="GO" id="GO:0005840">
    <property type="term" value="C:ribosome"/>
    <property type="evidence" value="ECO:0007669"/>
    <property type="project" value="InterPro"/>
</dbReference>
<dbReference type="SUPFAM" id="SSF50447">
    <property type="entry name" value="Translation proteins"/>
    <property type="match status" value="1"/>
</dbReference>
<keyword evidence="4 5" id="KW-0143">Chaperone</keyword>
<evidence type="ECO:0000259" key="6">
    <source>
        <dbReference type="Pfam" id="PF01782"/>
    </source>
</evidence>
<dbReference type="InterPro" id="IPR011033">
    <property type="entry name" value="PRC_barrel-like_sf"/>
</dbReference>
<comment type="similarity">
    <text evidence="5">Belongs to the RimM family.</text>
</comment>
<name>A0A1H8FSD0_9BURK</name>
<accession>A0A1H8FSD0</accession>
<dbReference type="Proteomes" id="UP000199531">
    <property type="component" value="Unassembled WGS sequence"/>
</dbReference>
<sequence length="193" mass="21158">MSADLNTVLESATLPEDAVEVARIGEAWGVRGWFRIIPYSSLPEALFNARQWFLLPAERGARHFEGTRSLQIRQVREHGDGLVAGAAAIMDRNAAELLKGARILVPRSSFPQPEEGEYYWVDLIGCAVSNREGVALGTVRDLLATGPQTTLVLDAGVDAEGKAQERLIPFVDAFVDSVDVPGKRIVVDWQPDY</sequence>
<dbReference type="OrthoDB" id="9783509at2"/>
<evidence type="ECO:0000256" key="1">
    <source>
        <dbReference type="ARBA" id="ARBA00022490"/>
    </source>
</evidence>
<comment type="subcellular location">
    <subcellularLocation>
        <location evidence="5">Cytoplasm</location>
    </subcellularLocation>
</comment>
<dbReference type="STRING" id="1121117.SAMN02745977_01163"/>
<dbReference type="PANTHER" id="PTHR33692">
    <property type="entry name" value="RIBOSOME MATURATION FACTOR RIMM"/>
    <property type="match status" value="1"/>
</dbReference>
<evidence type="ECO:0000256" key="4">
    <source>
        <dbReference type="ARBA" id="ARBA00023186"/>
    </source>
</evidence>
<keyword evidence="9" id="KW-1185">Reference proteome</keyword>
<evidence type="ECO:0000256" key="5">
    <source>
        <dbReference type="HAMAP-Rule" id="MF_00014"/>
    </source>
</evidence>
<dbReference type="InterPro" id="IPR056792">
    <property type="entry name" value="PRC_RimM"/>
</dbReference>
<reference evidence="8 9" key="1">
    <citation type="submission" date="2016-10" db="EMBL/GenBank/DDBJ databases">
        <authorList>
            <person name="de Groot N.N."/>
        </authorList>
    </citation>
    <scope>NUCLEOTIDE SEQUENCE [LARGE SCALE GENOMIC DNA]</scope>
    <source>
        <strain evidence="8 9">DSM 15123</strain>
    </source>
</reference>
<dbReference type="AlphaFoldDB" id="A0A1H8FSD0"/>
<comment type="subunit">
    <text evidence="5">Binds ribosomal protein uS19.</text>
</comment>
<dbReference type="InterPro" id="IPR009000">
    <property type="entry name" value="Transl_B-barrel_sf"/>
</dbReference>
<feature type="domain" description="Ribosome maturation factor RimM PRC barrel" evidence="7">
    <location>
        <begin position="120"/>
        <end position="192"/>
    </location>
</feature>
<dbReference type="Pfam" id="PF24986">
    <property type="entry name" value="PRC_RimM"/>
    <property type="match status" value="1"/>
</dbReference>
<keyword evidence="2 5" id="KW-0690">Ribosome biogenesis</keyword>
<organism evidence="8 9">
    <name type="scientific">Brachymonas denitrificans DSM 15123</name>
    <dbReference type="NCBI Taxonomy" id="1121117"/>
    <lineage>
        <taxon>Bacteria</taxon>
        <taxon>Pseudomonadati</taxon>
        <taxon>Pseudomonadota</taxon>
        <taxon>Betaproteobacteria</taxon>
        <taxon>Burkholderiales</taxon>
        <taxon>Comamonadaceae</taxon>
        <taxon>Brachymonas</taxon>
    </lineage>
</organism>
<evidence type="ECO:0000256" key="3">
    <source>
        <dbReference type="ARBA" id="ARBA00022552"/>
    </source>
</evidence>
<keyword evidence="3 5" id="KW-0698">rRNA processing</keyword>
<dbReference type="SUPFAM" id="SSF50346">
    <property type="entry name" value="PRC-barrel domain"/>
    <property type="match status" value="1"/>
</dbReference>
<evidence type="ECO:0000256" key="2">
    <source>
        <dbReference type="ARBA" id="ARBA00022517"/>
    </source>
</evidence>
<dbReference type="HAMAP" id="MF_00014">
    <property type="entry name" value="Ribosome_mat_RimM"/>
    <property type="match status" value="1"/>
</dbReference>